<gene>
    <name evidence="1" type="ORF">ASZ90_008529</name>
</gene>
<proteinExistence type="predicted"/>
<evidence type="ECO:0000313" key="1">
    <source>
        <dbReference type="EMBL" id="KUG21702.1"/>
    </source>
</evidence>
<dbReference type="CDD" id="cd00063">
    <property type="entry name" value="FN3"/>
    <property type="match status" value="1"/>
</dbReference>
<evidence type="ECO:0008006" key="2">
    <source>
        <dbReference type="Google" id="ProtNLM"/>
    </source>
</evidence>
<comment type="caution">
    <text evidence="1">The sequence shown here is derived from an EMBL/GenBank/DDBJ whole genome shotgun (WGS) entry which is preliminary data.</text>
</comment>
<dbReference type="InterPro" id="IPR003961">
    <property type="entry name" value="FN3_dom"/>
</dbReference>
<accession>A0A0W8FL82</accession>
<protein>
    <recommendedName>
        <fullName evidence="2">Fibronectin type-III domain-containing protein</fullName>
    </recommendedName>
</protein>
<dbReference type="Gene3D" id="2.60.40.10">
    <property type="entry name" value="Immunoglobulins"/>
    <property type="match status" value="1"/>
</dbReference>
<dbReference type="EMBL" id="LNQE01001030">
    <property type="protein sequence ID" value="KUG21702.1"/>
    <property type="molecule type" value="Genomic_DNA"/>
</dbReference>
<name>A0A0W8FL82_9ZZZZ</name>
<organism evidence="1">
    <name type="scientific">hydrocarbon metagenome</name>
    <dbReference type="NCBI Taxonomy" id="938273"/>
    <lineage>
        <taxon>unclassified sequences</taxon>
        <taxon>metagenomes</taxon>
        <taxon>ecological metagenomes</taxon>
    </lineage>
</organism>
<dbReference type="SUPFAM" id="SSF49265">
    <property type="entry name" value="Fibronectin type III"/>
    <property type="match status" value="1"/>
</dbReference>
<dbReference type="InterPro" id="IPR013783">
    <property type="entry name" value="Ig-like_fold"/>
</dbReference>
<dbReference type="AlphaFoldDB" id="A0A0W8FL82"/>
<dbReference type="InterPro" id="IPR036116">
    <property type="entry name" value="FN3_sf"/>
</dbReference>
<reference evidence="1" key="1">
    <citation type="journal article" date="2015" name="Proc. Natl. Acad. Sci. U.S.A.">
        <title>Networks of energetic and metabolic interactions define dynamics in microbial communities.</title>
        <authorList>
            <person name="Embree M."/>
            <person name="Liu J.K."/>
            <person name="Al-Bassam M.M."/>
            <person name="Zengler K."/>
        </authorList>
    </citation>
    <scope>NUCLEOTIDE SEQUENCE</scope>
</reference>
<sequence>MILITAGILLTASLFIGCGSGGWNVAGVADDRVSFEVTGLESGKTYYWRVLAVDEENETSEPGETRSFTVH</sequence>